<sequence>MQGLAVPPAHVAPCGGGVAAASSGSRDRSGAAGLGIARRPSSSGLGLGLGLGVVTDGGSASRFGVHCLSLEPARGVRWKKGAKGGGGGGGNNLPSGATAIINTRLIIIERGGCAIERGRRGKFATRGGVEVRADGTEATTTTSETSTRVSGGEAGVTKPAGGEAGPAWLKPGSEELPPWARSEGGEGSSSDEGFEVPFWAWLLASSLVAIAAVGSIFEYFNKNPVFGVVPPDSPFYAPILGFFVLTGFPTAGFLWFKATQAANAIAERMDKEDEISQR</sequence>
<dbReference type="OrthoDB" id="2013891at2759"/>
<keyword evidence="2" id="KW-1133">Transmembrane helix</keyword>
<feature type="transmembrane region" description="Helical" evidence="2">
    <location>
        <begin position="235"/>
        <end position="256"/>
    </location>
</feature>
<evidence type="ECO:0000256" key="2">
    <source>
        <dbReference type="SAM" id="Phobius"/>
    </source>
</evidence>
<keyword evidence="2" id="KW-0812">Transmembrane</keyword>
<organism evidence="3 4">
    <name type="scientific">Chara braunii</name>
    <name type="common">Braun's stonewort</name>
    <dbReference type="NCBI Taxonomy" id="69332"/>
    <lineage>
        <taxon>Eukaryota</taxon>
        <taxon>Viridiplantae</taxon>
        <taxon>Streptophyta</taxon>
        <taxon>Charophyceae</taxon>
        <taxon>Charales</taxon>
        <taxon>Characeae</taxon>
        <taxon>Chara</taxon>
    </lineage>
</organism>
<dbReference type="PANTHER" id="PTHR36042:SF1">
    <property type="entry name" value="OS05G0490900 PROTEIN"/>
    <property type="match status" value="1"/>
</dbReference>
<gene>
    <name evidence="3" type="ORF">CBR_g16852</name>
</gene>
<dbReference type="Proteomes" id="UP000265515">
    <property type="component" value="Unassembled WGS sequence"/>
</dbReference>
<protein>
    <submittedName>
        <fullName evidence="3">Uncharacterized protein</fullName>
    </submittedName>
</protein>
<dbReference type="Gramene" id="GBG73509">
    <property type="protein sequence ID" value="GBG73509"/>
    <property type="gene ID" value="CBR_g16852"/>
</dbReference>
<reference evidence="3 4" key="1">
    <citation type="journal article" date="2018" name="Cell">
        <title>The Chara Genome: Secondary Complexity and Implications for Plant Terrestrialization.</title>
        <authorList>
            <person name="Nishiyama T."/>
            <person name="Sakayama H."/>
            <person name="Vries J.D."/>
            <person name="Buschmann H."/>
            <person name="Saint-Marcoux D."/>
            <person name="Ullrich K.K."/>
            <person name="Haas F.B."/>
            <person name="Vanderstraeten L."/>
            <person name="Becker D."/>
            <person name="Lang D."/>
            <person name="Vosolsobe S."/>
            <person name="Rombauts S."/>
            <person name="Wilhelmsson P.K.I."/>
            <person name="Janitza P."/>
            <person name="Kern R."/>
            <person name="Heyl A."/>
            <person name="Rumpler F."/>
            <person name="Villalobos L.I.A.C."/>
            <person name="Clay J.M."/>
            <person name="Skokan R."/>
            <person name="Toyoda A."/>
            <person name="Suzuki Y."/>
            <person name="Kagoshima H."/>
            <person name="Schijlen E."/>
            <person name="Tajeshwar N."/>
            <person name="Catarino B."/>
            <person name="Hetherington A.J."/>
            <person name="Saltykova A."/>
            <person name="Bonnot C."/>
            <person name="Breuninger H."/>
            <person name="Symeonidi A."/>
            <person name="Radhakrishnan G.V."/>
            <person name="Van Nieuwerburgh F."/>
            <person name="Deforce D."/>
            <person name="Chang C."/>
            <person name="Karol K.G."/>
            <person name="Hedrich R."/>
            <person name="Ulvskov P."/>
            <person name="Glockner G."/>
            <person name="Delwiche C.F."/>
            <person name="Petrasek J."/>
            <person name="Van de Peer Y."/>
            <person name="Friml J."/>
            <person name="Beilby M."/>
            <person name="Dolan L."/>
            <person name="Kohara Y."/>
            <person name="Sugano S."/>
            <person name="Fujiyama A."/>
            <person name="Delaux P.-M."/>
            <person name="Quint M."/>
            <person name="TheiBen G."/>
            <person name="Hagemann M."/>
            <person name="Harholt J."/>
            <person name="Dunand C."/>
            <person name="Zachgo S."/>
            <person name="Langdale J."/>
            <person name="Maumus F."/>
            <person name="Straeten D.V.D."/>
            <person name="Gould S.B."/>
            <person name="Rensing S.A."/>
        </authorList>
    </citation>
    <scope>NUCLEOTIDE SEQUENCE [LARGE SCALE GENOMIC DNA]</scope>
    <source>
        <strain evidence="3 4">S276</strain>
    </source>
</reference>
<dbReference type="PANTHER" id="PTHR36042">
    <property type="entry name" value="OS05G0490900 PROTEIN"/>
    <property type="match status" value="1"/>
</dbReference>
<keyword evidence="2" id="KW-0472">Membrane</keyword>
<feature type="region of interest" description="Disordered" evidence="1">
    <location>
        <begin position="134"/>
        <end position="188"/>
    </location>
</feature>
<feature type="transmembrane region" description="Helical" evidence="2">
    <location>
        <begin position="198"/>
        <end position="220"/>
    </location>
</feature>
<comment type="caution">
    <text evidence="3">The sequence shown here is derived from an EMBL/GenBank/DDBJ whole genome shotgun (WGS) entry which is preliminary data.</text>
</comment>
<evidence type="ECO:0000256" key="1">
    <source>
        <dbReference type="SAM" id="MobiDB-lite"/>
    </source>
</evidence>
<name>A0A388KTZ5_CHABU</name>
<evidence type="ECO:0000313" key="3">
    <source>
        <dbReference type="EMBL" id="GBG73509.1"/>
    </source>
</evidence>
<evidence type="ECO:0000313" key="4">
    <source>
        <dbReference type="Proteomes" id="UP000265515"/>
    </source>
</evidence>
<proteinExistence type="predicted"/>
<dbReference type="EMBL" id="BFEA01000185">
    <property type="protein sequence ID" value="GBG73509.1"/>
    <property type="molecule type" value="Genomic_DNA"/>
</dbReference>
<keyword evidence="4" id="KW-1185">Reference proteome</keyword>
<accession>A0A388KTZ5</accession>
<feature type="region of interest" description="Disordered" evidence="1">
    <location>
        <begin position="16"/>
        <end position="35"/>
    </location>
</feature>
<feature type="compositionally biased region" description="Low complexity" evidence="1">
    <location>
        <begin position="136"/>
        <end position="151"/>
    </location>
</feature>
<dbReference type="AlphaFoldDB" id="A0A388KTZ5"/>